<organism evidence="9 10">
    <name type="scientific">Nocardiopsis gilva YIM 90087</name>
    <dbReference type="NCBI Taxonomy" id="1235441"/>
    <lineage>
        <taxon>Bacteria</taxon>
        <taxon>Bacillati</taxon>
        <taxon>Actinomycetota</taxon>
        <taxon>Actinomycetes</taxon>
        <taxon>Streptosporangiales</taxon>
        <taxon>Nocardiopsidaceae</taxon>
        <taxon>Nocardiopsis</taxon>
    </lineage>
</organism>
<dbReference type="GO" id="GO:0005886">
    <property type="term" value="C:plasma membrane"/>
    <property type="evidence" value="ECO:0007669"/>
    <property type="project" value="UniProtKB-SubCell"/>
</dbReference>
<feature type="transmembrane region" description="Helical" evidence="7">
    <location>
        <begin position="353"/>
        <end position="371"/>
    </location>
</feature>
<feature type="transmembrane region" description="Helical" evidence="7">
    <location>
        <begin position="150"/>
        <end position="173"/>
    </location>
</feature>
<gene>
    <name evidence="9" type="ORF">CDO52_00350</name>
</gene>
<evidence type="ECO:0000256" key="5">
    <source>
        <dbReference type="ARBA" id="ARBA00023136"/>
    </source>
</evidence>
<dbReference type="CDD" id="cd17324">
    <property type="entry name" value="MFS_NepI_like"/>
    <property type="match status" value="1"/>
</dbReference>
<dbReference type="InterPro" id="IPR050189">
    <property type="entry name" value="MFS_Efflux_Transporters"/>
</dbReference>
<reference evidence="9 10" key="1">
    <citation type="submission" date="2017-08" db="EMBL/GenBank/DDBJ databases">
        <title>The complete genome sequence of Nocardiopsis gilva YIM 90087.</title>
        <authorList>
            <person name="Yin M."/>
            <person name="Tang S."/>
        </authorList>
    </citation>
    <scope>NUCLEOTIDE SEQUENCE [LARGE SCALE GENOMIC DNA]</scope>
    <source>
        <strain evidence="9 10">YIM 90087</strain>
    </source>
</reference>
<dbReference type="InterPro" id="IPR011701">
    <property type="entry name" value="MFS"/>
</dbReference>
<sequence length="406" mass="41049">MLFLVLFATATDEFIIAGLLPLIADDLDVSIAAAGQLITVFAVVYAISAPTLAVVFDRFPKRGVMISGLAVFAVANIAAAFAPGYWILMLARAVAALCAAVVTSAAFTSAAVGAPAGRQGRYLSVLTAGMTVALITGVPLGSWLGGAVGWRATFLLIAAVGVIAAAGLGITGPKISGSAPAPLRERLRPLHDPAVLRLVMVSFLVASGGLMFYSYLAPYTAYVAWDSPSLLTTLLFVVGVAGFGGALFSGRLTDRLGPRLALPVVVGGHTLALALLAVLALTGFGYPILLGMLVALWAVFAWGTNPPIQGSIMAAVGSQVGMTALAMNIAGLYLGTGVAGALGGALISLVGVRYLPIAAALMTLLSLSLTLRPARERSAATPDATPANAAGPPAERPESPTPAACG</sequence>
<feature type="transmembrane region" description="Helical" evidence="7">
    <location>
        <begin position="260"/>
        <end position="280"/>
    </location>
</feature>
<evidence type="ECO:0000256" key="3">
    <source>
        <dbReference type="ARBA" id="ARBA00022692"/>
    </source>
</evidence>
<keyword evidence="2" id="KW-1003">Cell membrane</keyword>
<feature type="transmembrane region" description="Helical" evidence="7">
    <location>
        <begin position="228"/>
        <end position="248"/>
    </location>
</feature>
<dbReference type="Pfam" id="PF07690">
    <property type="entry name" value="MFS_1"/>
    <property type="match status" value="1"/>
</dbReference>
<dbReference type="PANTHER" id="PTHR43124">
    <property type="entry name" value="PURINE EFFLUX PUMP PBUE"/>
    <property type="match status" value="1"/>
</dbReference>
<name>A0A223RZX2_9ACTN</name>
<dbReference type="Proteomes" id="UP000215005">
    <property type="component" value="Chromosome"/>
</dbReference>
<dbReference type="PANTHER" id="PTHR43124:SF10">
    <property type="entry name" value="PURINE EFFLUX PUMP PBUE"/>
    <property type="match status" value="1"/>
</dbReference>
<feature type="transmembrane region" description="Helical" evidence="7">
    <location>
        <begin position="68"/>
        <end position="88"/>
    </location>
</feature>
<feature type="transmembrane region" description="Helical" evidence="7">
    <location>
        <begin position="194"/>
        <end position="216"/>
    </location>
</feature>
<keyword evidence="3 7" id="KW-0812">Transmembrane</keyword>
<evidence type="ECO:0000256" key="1">
    <source>
        <dbReference type="ARBA" id="ARBA00004651"/>
    </source>
</evidence>
<protein>
    <submittedName>
        <fullName evidence="9">MFS transporter</fullName>
    </submittedName>
</protein>
<dbReference type="InterPro" id="IPR036259">
    <property type="entry name" value="MFS_trans_sf"/>
</dbReference>
<evidence type="ECO:0000313" key="10">
    <source>
        <dbReference type="Proteomes" id="UP000215005"/>
    </source>
</evidence>
<dbReference type="EMBL" id="CP022753">
    <property type="protein sequence ID" value="ASU81432.1"/>
    <property type="molecule type" value="Genomic_DNA"/>
</dbReference>
<feature type="transmembrane region" description="Helical" evidence="7">
    <location>
        <begin position="286"/>
        <end position="304"/>
    </location>
</feature>
<keyword evidence="4 7" id="KW-1133">Transmembrane helix</keyword>
<keyword evidence="10" id="KW-1185">Reference proteome</keyword>
<accession>A0A223RZX2</accession>
<feature type="compositionally biased region" description="Low complexity" evidence="6">
    <location>
        <begin position="379"/>
        <end position="393"/>
    </location>
</feature>
<evidence type="ECO:0000313" key="9">
    <source>
        <dbReference type="EMBL" id="ASU81432.1"/>
    </source>
</evidence>
<evidence type="ECO:0000259" key="8">
    <source>
        <dbReference type="PROSITE" id="PS50850"/>
    </source>
</evidence>
<dbReference type="PRINTS" id="PR01035">
    <property type="entry name" value="TCRTETA"/>
</dbReference>
<dbReference type="AlphaFoldDB" id="A0A223RZX2"/>
<dbReference type="InterPro" id="IPR001958">
    <property type="entry name" value="Tet-R_TetA/multi-R_MdtG-like"/>
</dbReference>
<dbReference type="GO" id="GO:0022857">
    <property type="term" value="F:transmembrane transporter activity"/>
    <property type="evidence" value="ECO:0007669"/>
    <property type="project" value="InterPro"/>
</dbReference>
<evidence type="ECO:0000256" key="6">
    <source>
        <dbReference type="SAM" id="MobiDB-lite"/>
    </source>
</evidence>
<feature type="transmembrane region" description="Helical" evidence="7">
    <location>
        <begin position="122"/>
        <end position="144"/>
    </location>
</feature>
<dbReference type="PROSITE" id="PS50850">
    <property type="entry name" value="MFS"/>
    <property type="match status" value="1"/>
</dbReference>
<dbReference type="SUPFAM" id="SSF103473">
    <property type="entry name" value="MFS general substrate transporter"/>
    <property type="match status" value="1"/>
</dbReference>
<evidence type="ECO:0000256" key="2">
    <source>
        <dbReference type="ARBA" id="ARBA00022475"/>
    </source>
</evidence>
<keyword evidence="5 7" id="KW-0472">Membrane</keyword>
<feature type="region of interest" description="Disordered" evidence="6">
    <location>
        <begin position="378"/>
        <end position="406"/>
    </location>
</feature>
<feature type="domain" description="Major facilitator superfamily (MFS) profile" evidence="8">
    <location>
        <begin position="1"/>
        <end position="378"/>
    </location>
</feature>
<dbReference type="Gene3D" id="1.20.1250.20">
    <property type="entry name" value="MFS general substrate transporter like domains"/>
    <property type="match status" value="1"/>
</dbReference>
<evidence type="ECO:0000256" key="4">
    <source>
        <dbReference type="ARBA" id="ARBA00022989"/>
    </source>
</evidence>
<feature type="transmembrane region" description="Helical" evidence="7">
    <location>
        <begin position="33"/>
        <end position="56"/>
    </location>
</feature>
<comment type="subcellular location">
    <subcellularLocation>
        <location evidence="1">Cell membrane</location>
        <topology evidence="1">Multi-pass membrane protein</topology>
    </subcellularLocation>
</comment>
<feature type="transmembrane region" description="Helical" evidence="7">
    <location>
        <begin position="94"/>
        <end position="115"/>
    </location>
</feature>
<evidence type="ECO:0000256" key="7">
    <source>
        <dbReference type="SAM" id="Phobius"/>
    </source>
</evidence>
<dbReference type="KEGG" id="ngv:CDO52_00350"/>
<dbReference type="OrthoDB" id="3697899at2"/>
<proteinExistence type="predicted"/>
<dbReference type="InterPro" id="IPR020846">
    <property type="entry name" value="MFS_dom"/>
</dbReference>